<dbReference type="EMBL" id="AZHB01000063">
    <property type="protein sequence ID" value="OAA43580.1"/>
    <property type="molecule type" value="Genomic_DNA"/>
</dbReference>
<dbReference type="SUPFAM" id="SSF48452">
    <property type="entry name" value="TPR-like"/>
    <property type="match status" value="1"/>
</dbReference>
<proteinExistence type="predicted"/>
<evidence type="ECO:0000313" key="2">
    <source>
        <dbReference type="Proteomes" id="UP000076744"/>
    </source>
</evidence>
<comment type="caution">
    <text evidence="1">The sequence shown here is derived from an EMBL/GenBank/DDBJ whole genome shotgun (WGS) entry which is preliminary data.</text>
</comment>
<dbReference type="STRING" id="1081104.A0A162LRV7"/>
<dbReference type="AlphaFoldDB" id="A0A162LRV7"/>
<keyword evidence="2" id="KW-1185">Reference proteome</keyword>
<sequence>MSSRYLVERHRTDQGALLLMHRVVQKHILSRLEQEPKEFQQIFDLAVKLILAVFPKQSPVQTPQNDLWEERELVSPHVLNLCKIFEKNLAALPSAGIEFAEMLSDASSYFWERGLYTEAFQTSDSAEAICSRLGNNLSAQKANIYAIAAAIRVDHGISQRSNSWDKLNKALQMRQFHLHVVKPELITDEDITCWGNAWNDIGCGLIDLGFYDVALDFLFLAWEQKRASILCQQQYNHFPESPMNVSLALAGTGRYKESIALMSETTENTDRNFTRDCAVAQQVHISLASILVSAGRYSDAFSEVREVYERSIKLFGLSSRRTSDAAYLLATVEQKRGNMERAKSILEITLSRLNGWTIEAEARAKYRLGIILTHLREKDAAAALIETSQESLRTLWSQHGAQSINLGQLDEETAFDLLVSTTAGRSTLGKTLIRGDPGLGPLAMLCGKLLKQFRAEPDKSPARLRDLLNLESEDSWLRWSDGVF</sequence>
<name>A0A162LRV7_CORFA</name>
<dbReference type="InterPro" id="IPR011990">
    <property type="entry name" value="TPR-like_helical_dom_sf"/>
</dbReference>
<evidence type="ECO:0000313" key="1">
    <source>
        <dbReference type="EMBL" id="OAA43580.1"/>
    </source>
</evidence>
<accession>A0A162LRV7</accession>
<organism evidence="1 2">
    <name type="scientific">Cordyceps fumosorosea (strain ARSEF 2679)</name>
    <name type="common">Isaria fumosorosea</name>
    <dbReference type="NCBI Taxonomy" id="1081104"/>
    <lineage>
        <taxon>Eukaryota</taxon>
        <taxon>Fungi</taxon>
        <taxon>Dikarya</taxon>
        <taxon>Ascomycota</taxon>
        <taxon>Pezizomycotina</taxon>
        <taxon>Sordariomycetes</taxon>
        <taxon>Hypocreomycetidae</taxon>
        <taxon>Hypocreales</taxon>
        <taxon>Cordycipitaceae</taxon>
        <taxon>Cordyceps</taxon>
    </lineage>
</organism>
<protein>
    <submittedName>
        <fullName evidence="1">Tetratricopeptide-like helical</fullName>
    </submittedName>
</protein>
<dbReference type="GeneID" id="30025957"/>
<dbReference type="Proteomes" id="UP000076744">
    <property type="component" value="Unassembled WGS sequence"/>
</dbReference>
<dbReference type="OrthoDB" id="6161812at2759"/>
<dbReference type="RefSeq" id="XP_018699559.1">
    <property type="nucleotide sequence ID" value="XM_018853266.1"/>
</dbReference>
<reference evidence="1 2" key="1">
    <citation type="journal article" date="2016" name="Genome Biol. Evol.">
        <title>Divergent and convergent evolution of fungal pathogenicity.</title>
        <authorList>
            <person name="Shang Y."/>
            <person name="Xiao G."/>
            <person name="Zheng P."/>
            <person name="Cen K."/>
            <person name="Zhan S."/>
            <person name="Wang C."/>
        </authorList>
    </citation>
    <scope>NUCLEOTIDE SEQUENCE [LARGE SCALE GENOMIC DNA]</scope>
    <source>
        <strain evidence="1 2">ARSEF 2679</strain>
    </source>
</reference>
<dbReference type="Gene3D" id="1.25.40.10">
    <property type="entry name" value="Tetratricopeptide repeat domain"/>
    <property type="match status" value="1"/>
</dbReference>
<gene>
    <name evidence="1" type="ORF">ISF_09665</name>
</gene>